<dbReference type="Pfam" id="PF00642">
    <property type="entry name" value="zf-CCCH"/>
    <property type="match status" value="1"/>
</dbReference>
<dbReference type="Gene3D" id="3.30.1370.210">
    <property type="match status" value="1"/>
</dbReference>
<feature type="region of interest" description="Disordered" evidence="5">
    <location>
        <begin position="346"/>
        <end position="370"/>
    </location>
</feature>
<dbReference type="InterPro" id="IPR000571">
    <property type="entry name" value="Znf_CCCH"/>
</dbReference>
<dbReference type="PROSITE" id="PS50103">
    <property type="entry name" value="ZF_C3H1"/>
    <property type="match status" value="1"/>
</dbReference>
<evidence type="ECO:0000256" key="3">
    <source>
        <dbReference type="ARBA" id="ARBA00022833"/>
    </source>
</evidence>
<dbReference type="InterPro" id="IPR025306">
    <property type="entry name" value="Zn-bnd_dom_prob"/>
</dbReference>
<feature type="region of interest" description="Disordered" evidence="5">
    <location>
        <begin position="1"/>
        <end position="20"/>
    </location>
</feature>
<evidence type="ECO:0000256" key="1">
    <source>
        <dbReference type="ARBA" id="ARBA00022723"/>
    </source>
</evidence>
<keyword evidence="1 4" id="KW-0479">Metal-binding</keyword>
<sequence>MSQENPVPETNGTTLTGNDGYSNAAAALEKAYREALAKFKAETDITRKKELRRARTAAKRAWDEAVLKQCREKDDGAKALHCKDCSQMFLWTTEDQNYYQASERNWNHEPMRCRSCAESQKVRRINNNSTNNDDANKDGGEATAETIGKAGKNMCYAFQRGECRYGDRCKFNHDPNFAGKDRNEEEECENSRGDSENNQDKKTDDEATIIKKRKAVPDTIPICKWEMSCTMKKCRFRHVYEKSTTTTTIGSKVTNEKTAAITENDGFIKKKAKIPMGICKWGKHCRLKRCRLRHEDSLDNDTETSSSIKNSYDDAICYVTGSKAIVNPNSHAIIPIMKAPSTNDIAHAASQSTSKKEHQRASTNKKTKKDKTVFKAMRKALKKAPKKELRVKDLRKLIRSATDITGKDDLKIVVREAIANNKDSMMLLEDGKVVRLL</sequence>
<reference evidence="7" key="1">
    <citation type="submission" date="2021-01" db="EMBL/GenBank/DDBJ databases">
        <authorList>
            <person name="Corre E."/>
            <person name="Pelletier E."/>
            <person name="Niang G."/>
            <person name="Scheremetjew M."/>
            <person name="Finn R."/>
            <person name="Kale V."/>
            <person name="Holt S."/>
            <person name="Cochrane G."/>
            <person name="Meng A."/>
            <person name="Brown T."/>
            <person name="Cohen L."/>
        </authorList>
    </citation>
    <scope>NUCLEOTIDE SEQUENCE</scope>
    <source>
        <strain evidence="7">10249 10 AB</strain>
    </source>
</reference>
<feature type="domain" description="C3H1-type" evidence="6">
    <location>
        <begin position="149"/>
        <end position="176"/>
    </location>
</feature>
<gene>
    <name evidence="7" type="ORF">PAUS00366_LOCUS13808</name>
</gene>
<proteinExistence type="predicted"/>
<evidence type="ECO:0000256" key="2">
    <source>
        <dbReference type="ARBA" id="ARBA00022771"/>
    </source>
</evidence>
<feature type="region of interest" description="Disordered" evidence="5">
    <location>
        <begin position="180"/>
        <end position="204"/>
    </location>
</feature>
<accession>A0A7S4EKZ9</accession>
<dbReference type="SMART" id="SM00356">
    <property type="entry name" value="ZnF_C3H1"/>
    <property type="match status" value="2"/>
</dbReference>
<evidence type="ECO:0000313" key="7">
    <source>
        <dbReference type="EMBL" id="CAE0721053.1"/>
    </source>
</evidence>
<evidence type="ECO:0000256" key="4">
    <source>
        <dbReference type="PROSITE-ProRule" id="PRU00723"/>
    </source>
</evidence>
<name>A0A7S4EKZ9_9STRA</name>
<dbReference type="InterPro" id="IPR036855">
    <property type="entry name" value="Znf_CCCH_sf"/>
</dbReference>
<evidence type="ECO:0000259" key="6">
    <source>
        <dbReference type="PROSITE" id="PS50103"/>
    </source>
</evidence>
<dbReference type="EMBL" id="HBIX01019465">
    <property type="protein sequence ID" value="CAE0721053.1"/>
    <property type="molecule type" value="Transcribed_RNA"/>
</dbReference>
<dbReference type="Pfam" id="PF13451">
    <property type="entry name" value="zf_Tbcl"/>
    <property type="match status" value="1"/>
</dbReference>
<protein>
    <recommendedName>
        <fullName evidence="6">C3H1-type domain-containing protein</fullName>
    </recommendedName>
</protein>
<evidence type="ECO:0000256" key="5">
    <source>
        <dbReference type="SAM" id="MobiDB-lite"/>
    </source>
</evidence>
<keyword evidence="2 4" id="KW-0863">Zinc-finger</keyword>
<keyword evidence="3 4" id="KW-0862">Zinc</keyword>
<feature type="zinc finger region" description="C3H1-type" evidence="4">
    <location>
        <begin position="149"/>
        <end position="176"/>
    </location>
</feature>
<organism evidence="7">
    <name type="scientific">Pseudo-nitzschia australis</name>
    <dbReference type="NCBI Taxonomy" id="44445"/>
    <lineage>
        <taxon>Eukaryota</taxon>
        <taxon>Sar</taxon>
        <taxon>Stramenopiles</taxon>
        <taxon>Ochrophyta</taxon>
        <taxon>Bacillariophyta</taxon>
        <taxon>Bacillariophyceae</taxon>
        <taxon>Bacillariophycidae</taxon>
        <taxon>Bacillariales</taxon>
        <taxon>Bacillariaceae</taxon>
        <taxon>Pseudo-nitzschia</taxon>
    </lineage>
</organism>
<dbReference type="GO" id="GO:0008270">
    <property type="term" value="F:zinc ion binding"/>
    <property type="evidence" value="ECO:0007669"/>
    <property type="project" value="UniProtKB-KW"/>
</dbReference>
<dbReference type="AlphaFoldDB" id="A0A7S4EKZ9"/>
<dbReference type="SUPFAM" id="SSF90229">
    <property type="entry name" value="CCCH zinc finger"/>
    <property type="match status" value="1"/>
</dbReference>